<dbReference type="SMART" id="SM00849">
    <property type="entry name" value="Lactamase_B"/>
    <property type="match status" value="1"/>
</dbReference>
<dbReference type="InterPro" id="IPR036866">
    <property type="entry name" value="RibonucZ/Hydroxyglut_hydro"/>
</dbReference>
<keyword evidence="3" id="KW-1185">Reference proteome</keyword>
<evidence type="ECO:0000313" key="2">
    <source>
        <dbReference type="EMBL" id="MDQ0227469.1"/>
    </source>
</evidence>
<name>A0ABT9Z5D2_9BACI</name>
<feature type="domain" description="Metallo-beta-lactamase" evidence="1">
    <location>
        <begin position="20"/>
        <end position="207"/>
    </location>
</feature>
<dbReference type="CDD" id="cd06262">
    <property type="entry name" value="metallo-hydrolase-like_MBL-fold"/>
    <property type="match status" value="1"/>
</dbReference>
<protein>
    <submittedName>
        <fullName evidence="2">Glyoxylase-like metal-dependent hydrolase (Beta-lactamase superfamily II)</fullName>
    </submittedName>
</protein>
<dbReference type="InterPro" id="IPR001279">
    <property type="entry name" value="Metallo-B-lactamas"/>
</dbReference>
<accession>A0ABT9Z5D2</accession>
<comment type="caution">
    <text evidence="2">The sequence shown here is derived from an EMBL/GenBank/DDBJ whole genome shotgun (WGS) entry which is preliminary data.</text>
</comment>
<dbReference type="Pfam" id="PF00753">
    <property type="entry name" value="Lactamase_B"/>
    <property type="match status" value="2"/>
</dbReference>
<dbReference type="RefSeq" id="WP_174880914.1">
    <property type="nucleotide sequence ID" value="NZ_JAUSTZ010000009.1"/>
</dbReference>
<dbReference type="InterPro" id="IPR050855">
    <property type="entry name" value="NDM-1-like"/>
</dbReference>
<dbReference type="PANTHER" id="PTHR42951">
    <property type="entry name" value="METALLO-BETA-LACTAMASE DOMAIN-CONTAINING"/>
    <property type="match status" value="1"/>
</dbReference>
<evidence type="ECO:0000259" key="1">
    <source>
        <dbReference type="SMART" id="SM00849"/>
    </source>
</evidence>
<dbReference type="Gene3D" id="3.60.15.10">
    <property type="entry name" value="Ribonuclease Z/Hydroxyacylglutathione hydrolase-like"/>
    <property type="match status" value="1"/>
</dbReference>
<reference evidence="2 3" key="1">
    <citation type="submission" date="2023-07" db="EMBL/GenBank/DDBJ databases">
        <title>Genomic Encyclopedia of Type Strains, Phase IV (KMG-IV): sequencing the most valuable type-strain genomes for metagenomic binning, comparative biology and taxonomic classification.</title>
        <authorList>
            <person name="Goeker M."/>
        </authorList>
    </citation>
    <scope>NUCLEOTIDE SEQUENCE [LARGE SCALE GENOMIC DNA]</scope>
    <source>
        <strain evidence="2 3">DSM 17723</strain>
    </source>
</reference>
<organism evidence="2 3">
    <name type="scientific">Metabacillus niabensis</name>
    <dbReference type="NCBI Taxonomy" id="324854"/>
    <lineage>
        <taxon>Bacteria</taxon>
        <taxon>Bacillati</taxon>
        <taxon>Bacillota</taxon>
        <taxon>Bacilli</taxon>
        <taxon>Bacillales</taxon>
        <taxon>Bacillaceae</taxon>
        <taxon>Metabacillus</taxon>
    </lineage>
</organism>
<dbReference type="SUPFAM" id="SSF56281">
    <property type="entry name" value="Metallo-hydrolase/oxidoreductase"/>
    <property type="match status" value="1"/>
</dbReference>
<sequence>MQKIGPLLIVEGANNSKVPFSRSLYIESEKLLIDTGAEAESLVKLEKEKGINIIYNTHYHPDHTRHNYLFPSTKKLINRVEFDTCHSLEKVANQNGITQEWGLEGMKEWAESIPESWIKGISGFNGSYEYEREMDYEHIKLIFLHTPGHTKGYSCPYFPDLGVVYTGDYDMTSFGPWYNGADGSIEQFIQSGERLLSLDAKTYITGHQKGIFTKEKFKEEMVQFLAIIEKRDEIITQYVQKGLTFEEIASIGIFYPKKALDNKILYTWERIGIRKHLKRLGYSTEGANHNLVQKQ</sequence>
<evidence type="ECO:0000313" key="3">
    <source>
        <dbReference type="Proteomes" id="UP001232245"/>
    </source>
</evidence>
<dbReference type="Proteomes" id="UP001232245">
    <property type="component" value="Unassembled WGS sequence"/>
</dbReference>
<gene>
    <name evidence="2" type="ORF">J2S02_003814</name>
</gene>
<dbReference type="EMBL" id="JAUSTZ010000009">
    <property type="protein sequence ID" value="MDQ0227469.1"/>
    <property type="molecule type" value="Genomic_DNA"/>
</dbReference>
<proteinExistence type="predicted"/>